<dbReference type="RefSeq" id="WP_047821668.1">
    <property type="nucleotide sequence ID" value="NZ_CP011770.1"/>
</dbReference>
<sequence length="256" mass="28044">MEYLTVAEARERTGLRLVLSAHVPGPWGESAKYIFAMRGVDYQPVAQEVFGANDALHSWTGHRNAPIAMLDKEPPISGWLDLLMLAERLGQGPSLLPQKSEDRALALGLSAEVCAPYGLGWERRLLMLGDRFGMSDPPSDTPALLLAICRRYGYTATAAAVAAERVADILRTLALKLEASGNSPYLVGDRLSVVDIYWACFSNMLAPLSHDVSPMPDGVREAWQAIPPVVIAALAPALLRHRDFIYERHIGLPLDY</sequence>
<name>A0A0G3XJG6_9SPHN</name>
<dbReference type="Proteomes" id="UP000035287">
    <property type="component" value="Chromosome"/>
</dbReference>
<keyword evidence="2" id="KW-1185">Reference proteome</keyword>
<evidence type="ECO:0000313" key="2">
    <source>
        <dbReference type="Proteomes" id="UP000035287"/>
    </source>
</evidence>
<dbReference type="AlphaFoldDB" id="A0A0G3XJG6"/>
<dbReference type="SUPFAM" id="SSF47616">
    <property type="entry name" value="GST C-terminal domain-like"/>
    <property type="match status" value="1"/>
</dbReference>
<dbReference type="InterPro" id="IPR004046">
    <property type="entry name" value="GST_C"/>
</dbReference>
<dbReference type="STRING" id="1348774.AB433_13420"/>
<protein>
    <submittedName>
        <fullName evidence="1">Uncharacterized protein</fullName>
    </submittedName>
</protein>
<dbReference type="KEGG" id="cna:AB433_13420"/>
<dbReference type="OrthoDB" id="5516668at2"/>
<dbReference type="InterPro" id="IPR036282">
    <property type="entry name" value="Glutathione-S-Trfase_C_sf"/>
</dbReference>
<evidence type="ECO:0000313" key="1">
    <source>
        <dbReference type="EMBL" id="AKM10739.1"/>
    </source>
</evidence>
<dbReference type="Gene3D" id="1.20.1050.10">
    <property type="match status" value="1"/>
</dbReference>
<gene>
    <name evidence="1" type="ORF">AB433_13420</name>
</gene>
<dbReference type="EMBL" id="CP011770">
    <property type="protein sequence ID" value="AKM10739.1"/>
    <property type="molecule type" value="Genomic_DNA"/>
</dbReference>
<accession>A0A0G3XJG6</accession>
<organism evidence="1 2">
    <name type="scientific">Croceicoccus naphthovorans</name>
    <dbReference type="NCBI Taxonomy" id="1348774"/>
    <lineage>
        <taxon>Bacteria</taxon>
        <taxon>Pseudomonadati</taxon>
        <taxon>Pseudomonadota</taxon>
        <taxon>Alphaproteobacteria</taxon>
        <taxon>Sphingomonadales</taxon>
        <taxon>Erythrobacteraceae</taxon>
        <taxon>Croceicoccus</taxon>
    </lineage>
</organism>
<proteinExistence type="predicted"/>
<reference evidence="1 2" key="1">
    <citation type="submission" date="2015-06" db="EMBL/GenBank/DDBJ databases">
        <authorList>
            <person name="Zeng Y."/>
            <person name="Huang Y."/>
        </authorList>
    </citation>
    <scope>NUCLEOTIDE SEQUENCE [LARGE SCALE GENOMIC DNA]</scope>
    <source>
        <strain evidence="1 2">PQ-2</strain>
    </source>
</reference>
<dbReference type="PATRIC" id="fig|1348774.3.peg.2821"/>
<dbReference type="Pfam" id="PF00043">
    <property type="entry name" value="GST_C"/>
    <property type="match status" value="1"/>
</dbReference>